<dbReference type="EMBL" id="CP035107">
    <property type="protein sequence ID" value="QAR31327.1"/>
    <property type="molecule type" value="Genomic_DNA"/>
</dbReference>
<gene>
    <name evidence="2" type="ORF">EQP59_08240</name>
</gene>
<dbReference type="Proteomes" id="UP000287701">
    <property type="component" value="Chromosome"/>
</dbReference>
<dbReference type="PROSITE" id="PS51257">
    <property type="entry name" value="PROKAR_LIPOPROTEIN"/>
    <property type="match status" value="1"/>
</dbReference>
<sequence>MKTKILFFSLFIGLFVLTTACNNDDDPKPPTELIGKWKCLGFGNTNGVFKVIEPNEEDCEKCYTIDFKDNYEFFVKSSYNSMSGVFVVKNSSLQLKKIIMTDVYEEGDGTPYTESLKKISHYKIEKGNLQLFYSDTEYLLFKPLKLK</sequence>
<name>A0A3R5Y482_ORNRH</name>
<proteinExistence type="predicted"/>
<reference evidence="2 3" key="1">
    <citation type="submission" date="2019-01" db="EMBL/GenBank/DDBJ databases">
        <title>Whole Genome of Ornithobacterium rhinotracheale FARPER-174b.</title>
        <authorList>
            <person name="Tataje-Lavanda L.A."/>
            <person name="Montalvan A."/>
            <person name="Montesinos R."/>
            <person name="Zimic M."/>
            <person name="Fernandez-Sanchez M."/>
            <person name="Fernandez-Diaz M."/>
        </authorList>
    </citation>
    <scope>NUCLEOTIDE SEQUENCE [LARGE SCALE GENOMIC DNA]</scope>
    <source>
        <strain evidence="2 3">FARPER-174b</strain>
    </source>
</reference>
<evidence type="ECO:0000256" key="1">
    <source>
        <dbReference type="SAM" id="SignalP"/>
    </source>
</evidence>
<evidence type="ECO:0000313" key="3">
    <source>
        <dbReference type="Proteomes" id="UP000287701"/>
    </source>
</evidence>
<evidence type="ECO:0000313" key="2">
    <source>
        <dbReference type="EMBL" id="QAR31327.1"/>
    </source>
</evidence>
<protein>
    <recommendedName>
        <fullName evidence="4">Lipocalin-like domain-containing protein</fullName>
    </recommendedName>
</protein>
<evidence type="ECO:0008006" key="4">
    <source>
        <dbReference type="Google" id="ProtNLM"/>
    </source>
</evidence>
<feature type="signal peptide" evidence="1">
    <location>
        <begin position="1"/>
        <end position="20"/>
    </location>
</feature>
<dbReference type="Gene3D" id="2.40.128.270">
    <property type="match status" value="1"/>
</dbReference>
<dbReference type="AlphaFoldDB" id="A0A3R5Y482"/>
<accession>A0A3R5Y482</accession>
<dbReference type="InterPro" id="IPR038670">
    <property type="entry name" value="HslJ-like_sf"/>
</dbReference>
<organism evidence="2 3">
    <name type="scientific">Ornithobacterium rhinotracheale</name>
    <dbReference type="NCBI Taxonomy" id="28251"/>
    <lineage>
        <taxon>Bacteria</taxon>
        <taxon>Pseudomonadati</taxon>
        <taxon>Bacteroidota</taxon>
        <taxon>Flavobacteriia</taxon>
        <taxon>Flavobacteriales</taxon>
        <taxon>Weeksellaceae</taxon>
        <taxon>Ornithobacterium</taxon>
    </lineage>
</organism>
<keyword evidence="1" id="KW-0732">Signal</keyword>
<feature type="chain" id="PRO_5018790043" description="Lipocalin-like domain-containing protein" evidence="1">
    <location>
        <begin position="21"/>
        <end position="147"/>
    </location>
</feature>
<dbReference type="RefSeq" id="WP_128501761.1">
    <property type="nucleotide sequence ID" value="NZ_CP035107.1"/>
</dbReference>
<dbReference type="OrthoDB" id="1449293at2"/>